<accession>A0ABC9F289</accession>
<reference evidence="4 5" key="1">
    <citation type="submission" date="2024-10" db="EMBL/GenBank/DDBJ databases">
        <authorList>
            <person name="Ryan C."/>
        </authorList>
    </citation>
    <scope>NUCLEOTIDE SEQUENCE [LARGE SCALE GENOMIC DNA]</scope>
</reference>
<dbReference type="InterPro" id="IPR036047">
    <property type="entry name" value="F-box-like_dom_sf"/>
</dbReference>
<dbReference type="Pfam" id="PF00646">
    <property type="entry name" value="F-box"/>
    <property type="match status" value="1"/>
</dbReference>
<dbReference type="Proteomes" id="UP001497457">
    <property type="component" value="Chromosome 31b"/>
</dbReference>
<evidence type="ECO:0000313" key="4">
    <source>
        <dbReference type="EMBL" id="CAL5067569.1"/>
    </source>
</evidence>
<protein>
    <recommendedName>
        <fullName evidence="6">F-box domain-containing protein</fullName>
    </recommendedName>
</protein>
<dbReference type="SUPFAM" id="SSF52047">
    <property type="entry name" value="RNI-like"/>
    <property type="match status" value="1"/>
</dbReference>
<dbReference type="EMBL" id="OZ075141">
    <property type="protein sequence ID" value="CAL5032292.1"/>
    <property type="molecule type" value="Genomic_DNA"/>
</dbReference>
<evidence type="ECO:0000313" key="3">
    <source>
        <dbReference type="EMBL" id="CAL5032292.1"/>
    </source>
</evidence>
<dbReference type="InterPro" id="IPR001810">
    <property type="entry name" value="F-box_dom"/>
</dbReference>
<feature type="domain" description="F-box" evidence="1">
    <location>
        <begin position="16"/>
        <end position="55"/>
    </location>
</feature>
<dbReference type="AlphaFoldDB" id="A0ABC9F289"/>
<dbReference type="Pfam" id="PF24758">
    <property type="entry name" value="LRR_At5g56370"/>
    <property type="match status" value="1"/>
</dbReference>
<sequence length="476" mass="51719">MAPPPPVRNSGGEDLISNLPFELRSAIISRLATAEAARTAVLSTRWRDTWRGTPLRLDDLELPAAPGPSIARVAAAAGAPWAARADAVDVALASHPGPVERFRLSRTTLRARVSTAEAWFRDLAAGDHRAREVSLLCPPEWCHGALADPLLASPTLEILALGECRISDAGAAAASASLLTELTLSSTHISEAALQSLLFGCPALRSLILRHIQGPSRIHISSCRSLVLLGVWQYKLLEELTVEDAPCLERLLGDTHLGTAVTIVGAPKLTVLGYLVAGYRDFWHGIDKPAAQKKVAKGLRAPFNSVKILAISVTFSGKKNVESVMNLLKCFPFVEALHIQGNKRWEGGIQTIDSDYYQKLDPVGCIVNHLKSVRLEIEVENRRGKGKVENQNMSEFVCFLLANAQVLQTMKIQSAMSNNPAWITEQQNLLSQCHRASAEAKVVFEGLKIVRHKGFSIEAVNALADPFDSDIDIMGY</sequence>
<dbReference type="EMBL" id="OZ075115">
    <property type="protein sequence ID" value="CAL5067569.1"/>
    <property type="molecule type" value="Genomic_DNA"/>
</dbReference>
<evidence type="ECO:0000259" key="2">
    <source>
        <dbReference type="Pfam" id="PF24758"/>
    </source>
</evidence>
<dbReference type="InterPro" id="IPR055411">
    <property type="entry name" value="LRR_FXL15/At3g58940/PEG3-like"/>
</dbReference>
<evidence type="ECO:0000313" key="5">
    <source>
        <dbReference type="Proteomes" id="UP001497457"/>
    </source>
</evidence>
<evidence type="ECO:0000259" key="1">
    <source>
        <dbReference type="Pfam" id="PF00646"/>
    </source>
</evidence>
<evidence type="ECO:0008006" key="6">
    <source>
        <dbReference type="Google" id="ProtNLM"/>
    </source>
</evidence>
<keyword evidence="5" id="KW-1185">Reference proteome</keyword>
<dbReference type="InterPro" id="IPR055302">
    <property type="entry name" value="F-box_dom-containing"/>
</dbReference>
<organism evidence="4 5">
    <name type="scientific">Urochloa decumbens</name>
    <dbReference type="NCBI Taxonomy" id="240449"/>
    <lineage>
        <taxon>Eukaryota</taxon>
        <taxon>Viridiplantae</taxon>
        <taxon>Streptophyta</taxon>
        <taxon>Embryophyta</taxon>
        <taxon>Tracheophyta</taxon>
        <taxon>Spermatophyta</taxon>
        <taxon>Magnoliopsida</taxon>
        <taxon>Liliopsida</taxon>
        <taxon>Poales</taxon>
        <taxon>Poaceae</taxon>
        <taxon>PACMAD clade</taxon>
        <taxon>Panicoideae</taxon>
        <taxon>Panicodae</taxon>
        <taxon>Paniceae</taxon>
        <taxon>Melinidinae</taxon>
        <taxon>Urochloa</taxon>
    </lineage>
</organism>
<name>A0ABC9F289_9POAL</name>
<dbReference type="Proteomes" id="UP001497457">
    <property type="component" value="Chromosome 5rd"/>
</dbReference>
<dbReference type="PANTHER" id="PTHR32141:SF74">
    <property type="entry name" value="OS04G0409100 PROTEIN"/>
    <property type="match status" value="1"/>
</dbReference>
<feature type="domain" description="F-box/LRR-repeat protein 15/At3g58940/PEG3-like LRR" evidence="2">
    <location>
        <begin position="117"/>
        <end position="339"/>
    </location>
</feature>
<proteinExistence type="predicted"/>
<dbReference type="InterPro" id="IPR032675">
    <property type="entry name" value="LRR_dom_sf"/>
</dbReference>
<dbReference type="SUPFAM" id="SSF81383">
    <property type="entry name" value="F-box domain"/>
    <property type="match status" value="1"/>
</dbReference>
<dbReference type="PANTHER" id="PTHR32141">
    <property type="match status" value="1"/>
</dbReference>
<dbReference type="Gene3D" id="3.80.10.10">
    <property type="entry name" value="Ribonuclease Inhibitor"/>
    <property type="match status" value="1"/>
</dbReference>
<gene>
    <name evidence="4" type="ORF">URODEC1_LOCUS101072</name>
    <name evidence="3" type="ORF">URODEC1_LOCUS82195</name>
</gene>